<dbReference type="SUPFAM" id="SSF63393">
    <property type="entry name" value="RNA polymerase subunits"/>
    <property type="match status" value="1"/>
</dbReference>
<name>A0A921GF12_9ACTN</name>
<dbReference type="Gene3D" id="2.20.28.30">
    <property type="entry name" value="RNA polymerase ii, chain L"/>
    <property type="match status" value="1"/>
</dbReference>
<dbReference type="SMART" id="SM00834">
    <property type="entry name" value="CxxC_CXXC_SSSS"/>
    <property type="match status" value="1"/>
</dbReference>
<dbReference type="PROSITE" id="PS50157">
    <property type="entry name" value="ZINC_FINGER_C2H2_2"/>
    <property type="match status" value="1"/>
</dbReference>
<reference evidence="3" key="2">
    <citation type="submission" date="2021-09" db="EMBL/GenBank/DDBJ databases">
        <authorList>
            <person name="Gilroy R."/>
        </authorList>
    </citation>
    <scope>NUCLEOTIDE SEQUENCE</scope>
    <source>
        <strain evidence="3">CHK124-7917</strain>
    </source>
</reference>
<dbReference type="PANTHER" id="PTHR34404">
    <property type="entry name" value="REGULATORY PROTEIN, FMDB FAMILY"/>
    <property type="match status" value="1"/>
</dbReference>
<dbReference type="NCBIfam" id="TIGR02605">
    <property type="entry name" value="CxxC_CxxC_SSSS"/>
    <property type="match status" value="1"/>
</dbReference>
<feature type="domain" description="C2H2-type" evidence="2">
    <location>
        <begin position="6"/>
        <end position="39"/>
    </location>
</feature>
<accession>A0A921GF12</accession>
<dbReference type="AlphaFoldDB" id="A0A921GF12"/>
<sequence>MARYDYHCPECGATFEVEHPMSAHPKVSCPSCGHEAERVFDPSGIVFKGSGFYNTDQRNKGGAPRSEKCESCGACD</sequence>
<feature type="region of interest" description="Disordered" evidence="1">
    <location>
        <begin position="56"/>
        <end position="76"/>
    </location>
</feature>
<evidence type="ECO:0000259" key="2">
    <source>
        <dbReference type="PROSITE" id="PS50157"/>
    </source>
</evidence>
<dbReference type="Proteomes" id="UP000697330">
    <property type="component" value="Unassembled WGS sequence"/>
</dbReference>
<reference evidence="3" key="1">
    <citation type="journal article" date="2021" name="PeerJ">
        <title>Extensive microbial diversity within the chicken gut microbiome revealed by metagenomics and culture.</title>
        <authorList>
            <person name="Gilroy R."/>
            <person name="Ravi A."/>
            <person name="Getino M."/>
            <person name="Pursley I."/>
            <person name="Horton D.L."/>
            <person name="Alikhan N.F."/>
            <person name="Baker D."/>
            <person name="Gharbi K."/>
            <person name="Hall N."/>
            <person name="Watson M."/>
            <person name="Adriaenssens E.M."/>
            <person name="Foster-Nyarko E."/>
            <person name="Jarju S."/>
            <person name="Secka A."/>
            <person name="Antonio M."/>
            <person name="Oren A."/>
            <person name="Chaudhuri R.R."/>
            <person name="La Ragione R."/>
            <person name="Hildebrand F."/>
            <person name="Pallen M.J."/>
        </authorList>
    </citation>
    <scope>NUCLEOTIDE SEQUENCE</scope>
    <source>
        <strain evidence="3">CHK124-7917</strain>
    </source>
</reference>
<proteinExistence type="predicted"/>
<evidence type="ECO:0000313" key="4">
    <source>
        <dbReference type="Proteomes" id="UP000697330"/>
    </source>
</evidence>
<dbReference type="PANTHER" id="PTHR34404:SF2">
    <property type="entry name" value="CONSERVED SERINE RICH PROTEIN"/>
    <property type="match status" value="1"/>
</dbReference>
<dbReference type="Pfam" id="PF09723">
    <property type="entry name" value="Zn_ribbon_8"/>
    <property type="match status" value="1"/>
</dbReference>
<evidence type="ECO:0000313" key="3">
    <source>
        <dbReference type="EMBL" id="HJF45587.1"/>
    </source>
</evidence>
<dbReference type="InterPro" id="IPR013087">
    <property type="entry name" value="Znf_C2H2_type"/>
</dbReference>
<evidence type="ECO:0000256" key="1">
    <source>
        <dbReference type="SAM" id="MobiDB-lite"/>
    </source>
</evidence>
<organism evidence="3 4">
    <name type="scientific">Thermophilibacter provencensis</name>
    <dbReference type="NCBI Taxonomy" id="1852386"/>
    <lineage>
        <taxon>Bacteria</taxon>
        <taxon>Bacillati</taxon>
        <taxon>Actinomycetota</taxon>
        <taxon>Coriobacteriia</taxon>
        <taxon>Coriobacteriales</taxon>
        <taxon>Atopobiaceae</taxon>
        <taxon>Thermophilibacter</taxon>
    </lineage>
</organism>
<dbReference type="RefSeq" id="WP_273446619.1">
    <property type="nucleotide sequence ID" value="NZ_CALUGK010000004.1"/>
</dbReference>
<gene>
    <name evidence="3" type="ORF">K8U72_07390</name>
</gene>
<dbReference type="InterPro" id="IPR029040">
    <property type="entry name" value="RPABC4/Spt4"/>
</dbReference>
<protein>
    <submittedName>
        <fullName evidence="3">Zinc ribbon domain-containing protein</fullName>
    </submittedName>
</protein>
<dbReference type="InterPro" id="IPR013429">
    <property type="entry name" value="Regulatory_FmdB_Zinc_ribbon"/>
</dbReference>
<comment type="caution">
    <text evidence="3">The sequence shown here is derived from an EMBL/GenBank/DDBJ whole genome shotgun (WGS) entry which is preliminary data.</text>
</comment>
<dbReference type="EMBL" id="DYWQ01000109">
    <property type="protein sequence ID" value="HJF45587.1"/>
    <property type="molecule type" value="Genomic_DNA"/>
</dbReference>